<dbReference type="InterPro" id="IPR048444">
    <property type="entry name" value="DNMK"/>
</dbReference>
<dbReference type="OrthoDB" id="5401711at2"/>
<evidence type="ECO:0000313" key="2">
    <source>
        <dbReference type="EMBL" id="PZA13962.1"/>
    </source>
</evidence>
<dbReference type="SUPFAM" id="SSF52540">
    <property type="entry name" value="P-loop containing nucleoside triphosphate hydrolases"/>
    <property type="match status" value="1"/>
</dbReference>
<proteinExistence type="predicted"/>
<gene>
    <name evidence="2" type="ORF">DNX69_00610</name>
</gene>
<reference evidence="2 3" key="1">
    <citation type="submission" date="2018-06" db="EMBL/GenBank/DDBJ databases">
        <title>Draft Whole-Genome Sequence of the purple photosynthetic bacterium Rhodospeudomonas palustris XCP.</title>
        <authorList>
            <person name="Rayyan A."/>
            <person name="Meyer T.E."/>
            <person name="Kyndt J.A."/>
        </authorList>
    </citation>
    <scope>NUCLEOTIDE SEQUENCE [LARGE SCALE GENOMIC DNA]</scope>
    <source>
        <strain evidence="2 3">XCP</strain>
    </source>
</reference>
<organism evidence="2 3">
    <name type="scientific">Rhodopseudomonas palustris</name>
    <dbReference type="NCBI Taxonomy" id="1076"/>
    <lineage>
        <taxon>Bacteria</taxon>
        <taxon>Pseudomonadati</taxon>
        <taxon>Pseudomonadota</taxon>
        <taxon>Alphaproteobacteria</taxon>
        <taxon>Hyphomicrobiales</taxon>
        <taxon>Nitrobacteraceae</taxon>
        <taxon>Rhodopseudomonas</taxon>
    </lineage>
</organism>
<feature type="region of interest" description="Disordered" evidence="1">
    <location>
        <begin position="1"/>
        <end position="20"/>
    </location>
</feature>
<dbReference type="Pfam" id="PF21448">
    <property type="entry name" value="DNMK"/>
    <property type="match status" value="1"/>
</dbReference>
<evidence type="ECO:0000313" key="3">
    <source>
        <dbReference type="Proteomes" id="UP000248134"/>
    </source>
</evidence>
<dbReference type="AlphaFoldDB" id="A0A323ULF9"/>
<dbReference type="Proteomes" id="UP000248134">
    <property type="component" value="Unassembled WGS sequence"/>
</dbReference>
<name>A0A323ULF9_RHOPL</name>
<evidence type="ECO:0000256" key="1">
    <source>
        <dbReference type="SAM" id="MobiDB-lite"/>
    </source>
</evidence>
<accession>A0A323ULF9</accession>
<sequence>MKQPLVGLYSPRAQSGKSTTARHLAAQRGGVTMSFADPMRAAIMPIVAPFMPGGEAEVWEWLSDHRKDTAMVPVLGVTLRHLLQTLGTSWGREMIHPDIWIEIAKTTSRRHRRQRLTIIDDVRFENEYALVRKEGGLLVKIVRPDAPVSGNFWHTSEARLEGLQFDAVITNTGDVTELLAGIDAVANEYWGEV</sequence>
<comment type="caution">
    <text evidence="2">The sequence shown here is derived from an EMBL/GenBank/DDBJ whole genome shotgun (WGS) entry which is preliminary data.</text>
</comment>
<protein>
    <recommendedName>
        <fullName evidence="4">Deoxynucleotide monophosphate kinase</fullName>
    </recommendedName>
</protein>
<dbReference type="EMBL" id="QKQS01000001">
    <property type="protein sequence ID" value="PZA13962.1"/>
    <property type="molecule type" value="Genomic_DNA"/>
</dbReference>
<dbReference type="RefSeq" id="WP_110783977.1">
    <property type="nucleotide sequence ID" value="NZ_QKQS01000001.1"/>
</dbReference>
<dbReference type="InterPro" id="IPR027417">
    <property type="entry name" value="P-loop_NTPase"/>
</dbReference>
<evidence type="ECO:0008006" key="4">
    <source>
        <dbReference type="Google" id="ProtNLM"/>
    </source>
</evidence>
<dbReference type="Gene3D" id="3.40.50.300">
    <property type="entry name" value="P-loop containing nucleotide triphosphate hydrolases"/>
    <property type="match status" value="1"/>
</dbReference>